<accession>A0A851GL14</accession>
<evidence type="ECO:0000259" key="8">
    <source>
        <dbReference type="Pfam" id="PF00924"/>
    </source>
</evidence>
<dbReference type="PANTHER" id="PTHR30221">
    <property type="entry name" value="SMALL-CONDUCTANCE MECHANOSENSITIVE CHANNEL"/>
    <property type="match status" value="1"/>
</dbReference>
<keyword evidence="4 7" id="KW-0812">Transmembrane</keyword>
<evidence type="ECO:0000313" key="11">
    <source>
        <dbReference type="Proteomes" id="UP000557872"/>
    </source>
</evidence>
<dbReference type="PANTHER" id="PTHR30221:SF18">
    <property type="entry name" value="SLL0590 PROTEIN"/>
    <property type="match status" value="1"/>
</dbReference>
<feature type="domain" description="Mechanosensitive ion channel MscS C-terminal" evidence="9">
    <location>
        <begin position="304"/>
        <end position="385"/>
    </location>
</feature>
<proteinExistence type="inferred from homology"/>
<dbReference type="RefSeq" id="WP_178932318.1">
    <property type="nucleotide sequence ID" value="NZ_JACBAZ010000003.1"/>
</dbReference>
<organism evidence="10 11">
    <name type="scientific">Oceaniferula marina</name>
    <dbReference type="NCBI Taxonomy" id="2748318"/>
    <lineage>
        <taxon>Bacteria</taxon>
        <taxon>Pseudomonadati</taxon>
        <taxon>Verrucomicrobiota</taxon>
        <taxon>Verrucomicrobiia</taxon>
        <taxon>Verrucomicrobiales</taxon>
        <taxon>Verrucomicrobiaceae</taxon>
        <taxon>Oceaniferula</taxon>
    </lineage>
</organism>
<evidence type="ECO:0000313" key="10">
    <source>
        <dbReference type="EMBL" id="NWK55777.1"/>
    </source>
</evidence>
<dbReference type="Pfam" id="PF21082">
    <property type="entry name" value="MS_channel_3rd"/>
    <property type="match status" value="1"/>
</dbReference>
<protein>
    <submittedName>
        <fullName evidence="10">Mechanosensitive ion channel family protein</fullName>
    </submittedName>
</protein>
<feature type="transmembrane region" description="Helical" evidence="7">
    <location>
        <begin position="213"/>
        <end position="240"/>
    </location>
</feature>
<dbReference type="GO" id="GO:0005886">
    <property type="term" value="C:plasma membrane"/>
    <property type="evidence" value="ECO:0007669"/>
    <property type="project" value="UniProtKB-SubCell"/>
</dbReference>
<name>A0A851GL14_9BACT</name>
<keyword evidence="3" id="KW-1003">Cell membrane</keyword>
<evidence type="ECO:0000256" key="3">
    <source>
        <dbReference type="ARBA" id="ARBA00022475"/>
    </source>
</evidence>
<comment type="subcellular location">
    <subcellularLocation>
        <location evidence="1">Cell membrane</location>
        <topology evidence="1">Multi-pass membrane protein</topology>
    </subcellularLocation>
</comment>
<dbReference type="InterPro" id="IPR011066">
    <property type="entry name" value="MscS_channel_C_sf"/>
</dbReference>
<keyword evidence="6 7" id="KW-0472">Membrane</keyword>
<dbReference type="InterPro" id="IPR049278">
    <property type="entry name" value="MS_channel_C"/>
</dbReference>
<feature type="transmembrane region" description="Helical" evidence="7">
    <location>
        <begin position="181"/>
        <end position="201"/>
    </location>
</feature>
<dbReference type="SUPFAM" id="SSF50182">
    <property type="entry name" value="Sm-like ribonucleoproteins"/>
    <property type="match status" value="1"/>
</dbReference>
<evidence type="ECO:0000256" key="5">
    <source>
        <dbReference type="ARBA" id="ARBA00022989"/>
    </source>
</evidence>
<feature type="transmembrane region" description="Helical" evidence="7">
    <location>
        <begin position="90"/>
        <end position="107"/>
    </location>
</feature>
<feature type="transmembrane region" description="Helical" evidence="7">
    <location>
        <begin position="20"/>
        <end position="41"/>
    </location>
</feature>
<dbReference type="Gene3D" id="2.30.30.60">
    <property type="match status" value="1"/>
</dbReference>
<sequence>MKEYIDRVTEWSSGLMDASFFDRALIIFLASLGALICWLVVRRLFRWVGTEHGRIFKRPIRSVKFQNQEIIQAEEITKWAKVITRLVRKFCFLLLMAIYGVLVLTQFDSLRHIPERVWLYVSGTYMILQQDVINFLPSMLFILMVAVLAHFIIRVVKVVFDGLGRGSIEINGFYQEWAHPTYVLVRLLIIVFALVVVFPYLPGSGSPALQGLSIFIGVLVSLGSTSAVANIIAGIAITYMRAFQTGDRVRIADTVGDIVEKSLLVTRIRTPKNVVISIPNAMIMNNHIVNYSTHARETGVLLHIQVTIGYDVPWRQVHELLIKASEQVDHIEDSSHAFVLQKSLGDFSVAYELNVLTRHPRKTQEIYSQLHQSIQDAFNEAGVEILSPIYNAVRDGNDITIPEEHRPTDYQPSGFKLNSILGKGERG</sequence>
<feature type="transmembrane region" description="Helical" evidence="7">
    <location>
        <begin position="135"/>
        <end position="160"/>
    </location>
</feature>
<dbReference type="InterPro" id="IPR023408">
    <property type="entry name" value="MscS_beta-dom_sf"/>
</dbReference>
<dbReference type="InterPro" id="IPR006685">
    <property type="entry name" value="MscS_channel_2nd"/>
</dbReference>
<comment type="caution">
    <text evidence="10">The sequence shown here is derived from an EMBL/GenBank/DDBJ whole genome shotgun (WGS) entry which is preliminary data.</text>
</comment>
<gene>
    <name evidence="10" type="ORF">HW115_09160</name>
</gene>
<dbReference type="AlphaFoldDB" id="A0A851GL14"/>
<dbReference type="Gene3D" id="1.10.287.1260">
    <property type="match status" value="1"/>
</dbReference>
<evidence type="ECO:0000256" key="1">
    <source>
        <dbReference type="ARBA" id="ARBA00004651"/>
    </source>
</evidence>
<evidence type="ECO:0000256" key="4">
    <source>
        <dbReference type="ARBA" id="ARBA00022692"/>
    </source>
</evidence>
<evidence type="ECO:0000259" key="9">
    <source>
        <dbReference type="Pfam" id="PF21082"/>
    </source>
</evidence>
<dbReference type="Proteomes" id="UP000557872">
    <property type="component" value="Unassembled WGS sequence"/>
</dbReference>
<keyword evidence="5 7" id="KW-1133">Transmembrane helix</keyword>
<dbReference type="Pfam" id="PF00924">
    <property type="entry name" value="MS_channel_2nd"/>
    <property type="match status" value="1"/>
</dbReference>
<dbReference type="SUPFAM" id="SSF82689">
    <property type="entry name" value="Mechanosensitive channel protein MscS (YggB), C-terminal domain"/>
    <property type="match status" value="1"/>
</dbReference>
<dbReference type="InterPro" id="IPR045275">
    <property type="entry name" value="MscS_archaea/bacteria_type"/>
</dbReference>
<evidence type="ECO:0000256" key="6">
    <source>
        <dbReference type="ARBA" id="ARBA00023136"/>
    </source>
</evidence>
<dbReference type="Gene3D" id="3.30.70.100">
    <property type="match status" value="1"/>
</dbReference>
<keyword evidence="11" id="KW-1185">Reference proteome</keyword>
<feature type="domain" description="Mechanosensitive ion channel MscS" evidence="8">
    <location>
        <begin position="227"/>
        <end position="292"/>
    </location>
</feature>
<evidence type="ECO:0000256" key="7">
    <source>
        <dbReference type="SAM" id="Phobius"/>
    </source>
</evidence>
<comment type="similarity">
    <text evidence="2">Belongs to the MscS (TC 1.A.23) family.</text>
</comment>
<dbReference type="GO" id="GO:0008381">
    <property type="term" value="F:mechanosensitive monoatomic ion channel activity"/>
    <property type="evidence" value="ECO:0007669"/>
    <property type="project" value="InterPro"/>
</dbReference>
<dbReference type="EMBL" id="JACBAZ010000003">
    <property type="protein sequence ID" value="NWK55777.1"/>
    <property type="molecule type" value="Genomic_DNA"/>
</dbReference>
<evidence type="ECO:0000256" key="2">
    <source>
        <dbReference type="ARBA" id="ARBA00008017"/>
    </source>
</evidence>
<dbReference type="InterPro" id="IPR010920">
    <property type="entry name" value="LSM_dom_sf"/>
</dbReference>
<reference evidence="10 11" key="1">
    <citation type="submission" date="2020-07" db="EMBL/GenBank/DDBJ databases">
        <title>Roseicoccus Jingziensis gen. nov., sp. nov., isolated from coastal seawater.</title>
        <authorList>
            <person name="Feng X."/>
        </authorList>
    </citation>
    <scope>NUCLEOTIDE SEQUENCE [LARGE SCALE GENOMIC DNA]</scope>
    <source>
        <strain evidence="10 11">N1E253</strain>
    </source>
</reference>